<dbReference type="InterPro" id="IPR009080">
    <property type="entry name" value="tRNAsynth_Ia_anticodon-bd"/>
</dbReference>
<dbReference type="InterPro" id="IPR014729">
    <property type="entry name" value="Rossmann-like_a/b/a_fold"/>
</dbReference>
<evidence type="ECO:0000256" key="12">
    <source>
        <dbReference type="RuleBase" id="RU363035"/>
    </source>
</evidence>
<protein>
    <recommendedName>
        <fullName evidence="11">Isoleucine--tRNA ligase, mitochondrial</fullName>
        <ecNumber evidence="3">6.1.1.5</ecNumber>
    </recommendedName>
    <alternativeName>
        <fullName evidence="9">Isoleucyl-tRNA synthetase</fullName>
    </alternativeName>
</protein>
<dbReference type="CDD" id="cd07960">
    <property type="entry name" value="Anticodon_Ia_Ile_BEm"/>
    <property type="match status" value="1"/>
</dbReference>
<dbReference type="FunFam" id="3.40.50.620:FF:000111">
    <property type="entry name" value="Mitochondrial isoleucyl-tRNA synthetase"/>
    <property type="match status" value="1"/>
</dbReference>
<evidence type="ECO:0000256" key="2">
    <source>
        <dbReference type="ARBA" id="ARBA00005594"/>
    </source>
</evidence>
<dbReference type="Gene3D" id="1.10.730.20">
    <property type="match status" value="1"/>
</dbReference>
<dbReference type="InterPro" id="IPR033708">
    <property type="entry name" value="Anticodon_Ile_BEm"/>
</dbReference>
<name>A0A8H4NK35_9HYPO</name>
<gene>
    <name evidence="15" type="ORF">F53441_13346</name>
</gene>
<evidence type="ECO:0000256" key="10">
    <source>
        <dbReference type="ARBA" id="ARBA00048359"/>
    </source>
</evidence>
<organism evidence="15 16">
    <name type="scientific">Fusarium austroafricanum</name>
    <dbReference type="NCBI Taxonomy" id="2364996"/>
    <lineage>
        <taxon>Eukaryota</taxon>
        <taxon>Fungi</taxon>
        <taxon>Dikarya</taxon>
        <taxon>Ascomycota</taxon>
        <taxon>Pezizomycotina</taxon>
        <taxon>Sordariomycetes</taxon>
        <taxon>Hypocreomycetidae</taxon>
        <taxon>Hypocreales</taxon>
        <taxon>Nectriaceae</taxon>
        <taxon>Fusarium</taxon>
        <taxon>Fusarium concolor species complex</taxon>
    </lineage>
</organism>
<dbReference type="Gene3D" id="3.90.740.10">
    <property type="entry name" value="Valyl/Leucyl/Isoleucyl-tRNA synthetase, editing domain"/>
    <property type="match status" value="1"/>
</dbReference>
<dbReference type="Pfam" id="PF00133">
    <property type="entry name" value="tRNA-synt_1"/>
    <property type="match status" value="1"/>
</dbReference>
<evidence type="ECO:0000256" key="5">
    <source>
        <dbReference type="ARBA" id="ARBA00022741"/>
    </source>
</evidence>
<comment type="similarity">
    <text evidence="2 12">Belongs to the class-I aminoacyl-tRNA synthetase family.</text>
</comment>
<dbReference type="InterPro" id="IPR013155">
    <property type="entry name" value="M/V/L/I-tRNA-synth_anticd-bd"/>
</dbReference>
<dbReference type="EC" id="6.1.1.5" evidence="3"/>
<keyword evidence="16" id="KW-1185">Reference proteome</keyword>
<evidence type="ECO:0000256" key="6">
    <source>
        <dbReference type="ARBA" id="ARBA00022840"/>
    </source>
</evidence>
<dbReference type="InterPro" id="IPR001412">
    <property type="entry name" value="aa-tRNA-synth_I_CS"/>
</dbReference>
<keyword evidence="7 12" id="KW-0648">Protein biosynthesis</keyword>
<dbReference type="GO" id="GO:0005524">
    <property type="term" value="F:ATP binding"/>
    <property type="evidence" value="ECO:0007669"/>
    <property type="project" value="UniProtKB-KW"/>
</dbReference>
<dbReference type="SUPFAM" id="SSF47323">
    <property type="entry name" value="Anticodon-binding domain of a subclass of class I aminoacyl-tRNA synthetases"/>
    <property type="match status" value="1"/>
</dbReference>
<dbReference type="InterPro" id="IPR002301">
    <property type="entry name" value="Ile-tRNA-ligase"/>
</dbReference>
<dbReference type="GO" id="GO:0032543">
    <property type="term" value="P:mitochondrial translation"/>
    <property type="evidence" value="ECO:0007669"/>
    <property type="project" value="TreeGrafter"/>
</dbReference>
<dbReference type="NCBIfam" id="TIGR00392">
    <property type="entry name" value="ileS"/>
    <property type="match status" value="1"/>
</dbReference>
<dbReference type="GO" id="GO:0002161">
    <property type="term" value="F:aminoacyl-tRNA deacylase activity"/>
    <property type="evidence" value="ECO:0007669"/>
    <property type="project" value="InterPro"/>
</dbReference>
<dbReference type="GO" id="GO:0000049">
    <property type="term" value="F:tRNA binding"/>
    <property type="evidence" value="ECO:0007669"/>
    <property type="project" value="InterPro"/>
</dbReference>
<dbReference type="GO" id="GO:0006428">
    <property type="term" value="P:isoleucyl-tRNA aminoacylation"/>
    <property type="evidence" value="ECO:0007669"/>
    <property type="project" value="InterPro"/>
</dbReference>
<proteinExistence type="inferred from homology"/>
<dbReference type="GO" id="GO:0005739">
    <property type="term" value="C:mitochondrion"/>
    <property type="evidence" value="ECO:0007669"/>
    <property type="project" value="UniProtKB-SubCell"/>
</dbReference>
<evidence type="ECO:0000256" key="3">
    <source>
        <dbReference type="ARBA" id="ARBA00013165"/>
    </source>
</evidence>
<keyword evidence="8 12" id="KW-0030">Aminoacyl-tRNA synthetase</keyword>
<sequence length="951" mass="106834">MLKSWTSTLRLPQSKFPRSRSPRPSAGITPQYLRQCTDDLYVWQKQNRSKEKPFVLHDGPPYANGELHVGHAMNKILKDMIVRVKVQQGRQVEYRPGWDCHGLPIEMKALGSSTTKGLTPVQIRDTARQLATKTVQDQMSGFQALAVMSDWDKRWTTMDKEFEIRQLRVFQDLVRRGLIYRKHKPVYWSPSSRTALAEAELEYREDHVSKAAYVRFPIVSDWSSIPELAKFEGKLYATIWTTTPWTLPANLAIGIHNDIYYSIIQIGSEGYLVASDRIQAMEKMLPDFQVVVESIPGSSLKGLEYRNRIRGKDAPPQPIIEADFVTAESGTGLVHLAPGHGQDDYEVCAKVGIEAFAPIDDGGFFTEEAYPDSPDHLTNAESILDGGSQAVLHLMSNDILGTHKLRHKYPYDWRTRRPVVIRATAQWFADVGSIKEDALTALKDVRFVPEGGRVRLESFIKGRSEWCISRQRSWGVPIPALYDERGNAVMTAETIEHIISVMQERTSSAWFSDSPDDPAWIPPNLEGKYRRGTDTMDVWFDSGSSWTETEGPADVYLEGSDQHRGWFQSSLLTYVATQKSKETTDKIAAPFKTLVTHGFTLDGKGNKMSKSKGNIMLPSHVMNGTLLKTKGMSKKGKGAVGLGPDAIRLWAASADFTTDVLIGPTILQPVHTALIKYRTIIKMLLGSLDRDPRQNSLTKLDQIALVQLSDTMSQVMESYNDFEFYRAVSVINRWVAADLSAFYLEALKDRLYCGDGGGVLEPIFIGFLRMLAPITPMLVEEAWAHRPGWMVQDTSLENPARQLYNDPLIDPLRLTLPRDVVRKDRTIITEVHSAVKATLEEARTAKHLGSSLQSSVYLEVEDGKAAAVLGRYMDELEDIFVVSSVQVNQPLPAEPEWAHQQEFEIQDAKVKVHVLPPKQEKCPRCWKYVAPKEDTLCGRCEEVVGALPTAA</sequence>
<dbReference type="Gene3D" id="3.40.50.620">
    <property type="entry name" value="HUPs"/>
    <property type="match status" value="2"/>
</dbReference>
<evidence type="ECO:0000256" key="7">
    <source>
        <dbReference type="ARBA" id="ARBA00022917"/>
    </source>
</evidence>
<dbReference type="PANTHER" id="PTHR42765">
    <property type="entry name" value="SOLEUCYL-TRNA SYNTHETASE"/>
    <property type="match status" value="1"/>
</dbReference>
<dbReference type="PROSITE" id="PS00178">
    <property type="entry name" value="AA_TRNA_LIGASE_I"/>
    <property type="match status" value="1"/>
</dbReference>
<dbReference type="InterPro" id="IPR002300">
    <property type="entry name" value="aa-tRNA-synth_Ia"/>
</dbReference>
<evidence type="ECO:0000256" key="9">
    <source>
        <dbReference type="ARBA" id="ARBA00032665"/>
    </source>
</evidence>
<evidence type="ECO:0000256" key="1">
    <source>
        <dbReference type="ARBA" id="ARBA00004173"/>
    </source>
</evidence>
<comment type="subcellular location">
    <subcellularLocation>
        <location evidence="1">Mitochondrion</location>
    </subcellularLocation>
</comment>
<keyword evidence="4 12" id="KW-0436">Ligase</keyword>
<evidence type="ECO:0000256" key="4">
    <source>
        <dbReference type="ARBA" id="ARBA00022598"/>
    </source>
</evidence>
<evidence type="ECO:0000259" key="14">
    <source>
        <dbReference type="Pfam" id="PF08264"/>
    </source>
</evidence>
<dbReference type="PANTHER" id="PTHR42765:SF1">
    <property type="entry name" value="ISOLEUCINE--TRNA LIGASE, MITOCHONDRIAL"/>
    <property type="match status" value="1"/>
</dbReference>
<dbReference type="PRINTS" id="PR00984">
    <property type="entry name" value="TRNASYNTHILE"/>
</dbReference>
<evidence type="ECO:0000256" key="11">
    <source>
        <dbReference type="ARBA" id="ARBA00068280"/>
    </source>
</evidence>
<keyword evidence="6 12" id="KW-0067">ATP-binding</keyword>
<dbReference type="Gene3D" id="1.10.10.830">
    <property type="entry name" value="Ile-tRNA synthetase CP2 domain-like"/>
    <property type="match status" value="1"/>
</dbReference>
<accession>A0A8H4NK35</accession>
<dbReference type="Pfam" id="PF08264">
    <property type="entry name" value="Anticodon_1"/>
    <property type="match status" value="1"/>
</dbReference>
<dbReference type="OrthoDB" id="10264412at2759"/>
<dbReference type="SUPFAM" id="SSF52374">
    <property type="entry name" value="Nucleotidylyl transferase"/>
    <property type="match status" value="1"/>
</dbReference>
<dbReference type="AlphaFoldDB" id="A0A8H4NK35"/>
<dbReference type="InterPro" id="IPR009008">
    <property type="entry name" value="Val/Leu/Ile-tRNA-synth_edit"/>
</dbReference>
<evidence type="ECO:0000256" key="8">
    <source>
        <dbReference type="ARBA" id="ARBA00023146"/>
    </source>
</evidence>
<dbReference type="EMBL" id="JAADJG010000825">
    <property type="protein sequence ID" value="KAF4435993.1"/>
    <property type="molecule type" value="Genomic_DNA"/>
</dbReference>
<feature type="domain" description="Aminoacyl-tRNA synthetase class Ia" evidence="13">
    <location>
        <begin position="38"/>
        <end position="660"/>
    </location>
</feature>
<evidence type="ECO:0000313" key="15">
    <source>
        <dbReference type="EMBL" id="KAF4435993.1"/>
    </source>
</evidence>
<comment type="catalytic activity">
    <reaction evidence="10">
        <text>tRNA(Ile) + L-isoleucine + ATP = L-isoleucyl-tRNA(Ile) + AMP + diphosphate</text>
        <dbReference type="Rhea" id="RHEA:11060"/>
        <dbReference type="Rhea" id="RHEA-COMP:9666"/>
        <dbReference type="Rhea" id="RHEA-COMP:9695"/>
        <dbReference type="ChEBI" id="CHEBI:30616"/>
        <dbReference type="ChEBI" id="CHEBI:33019"/>
        <dbReference type="ChEBI" id="CHEBI:58045"/>
        <dbReference type="ChEBI" id="CHEBI:78442"/>
        <dbReference type="ChEBI" id="CHEBI:78528"/>
        <dbReference type="ChEBI" id="CHEBI:456215"/>
        <dbReference type="EC" id="6.1.1.5"/>
    </reaction>
</comment>
<reference evidence="15" key="1">
    <citation type="submission" date="2020-01" db="EMBL/GenBank/DDBJ databases">
        <title>Identification and distribution of gene clusters putatively required for synthesis of sphingolipid metabolism inhibitors in phylogenetically diverse species of the filamentous fungus Fusarium.</title>
        <authorList>
            <person name="Kim H.-S."/>
            <person name="Busman M."/>
            <person name="Brown D.W."/>
            <person name="Divon H."/>
            <person name="Uhlig S."/>
            <person name="Proctor R.H."/>
        </authorList>
    </citation>
    <scope>NUCLEOTIDE SEQUENCE</scope>
    <source>
        <strain evidence="15">NRRL 53441</strain>
    </source>
</reference>
<dbReference type="InterPro" id="IPR050081">
    <property type="entry name" value="Ile-tRNA_ligase"/>
</dbReference>
<dbReference type="GO" id="GO:0004822">
    <property type="term" value="F:isoleucine-tRNA ligase activity"/>
    <property type="evidence" value="ECO:0007669"/>
    <property type="project" value="UniProtKB-EC"/>
</dbReference>
<comment type="caution">
    <text evidence="15">The sequence shown here is derived from an EMBL/GenBank/DDBJ whole genome shotgun (WGS) entry which is preliminary data.</text>
</comment>
<dbReference type="SUPFAM" id="SSF50677">
    <property type="entry name" value="ValRS/IleRS/LeuRS editing domain"/>
    <property type="match status" value="1"/>
</dbReference>
<evidence type="ECO:0000313" key="16">
    <source>
        <dbReference type="Proteomes" id="UP000605986"/>
    </source>
</evidence>
<dbReference type="Proteomes" id="UP000605986">
    <property type="component" value="Unassembled WGS sequence"/>
</dbReference>
<keyword evidence="5 12" id="KW-0547">Nucleotide-binding</keyword>
<evidence type="ECO:0000259" key="13">
    <source>
        <dbReference type="Pfam" id="PF00133"/>
    </source>
</evidence>
<feature type="domain" description="Methionyl/Valyl/Leucyl/Isoleucyl-tRNA synthetase anticodon-binding" evidence="14">
    <location>
        <begin position="701"/>
        <end position="853"/>
    </location>
</feature>